<name>A0A1Q3ADN0_ZYGRO</name>
<dbReference type="GO" id="GO:0005741">
    <property type="term" value="C:mitochondrial outer membrane"/>
    <property type="evidence" value="ECO:0007669"/>
    <property type="project" value="TreeGrafter"/>
</dbReference>
<dbReference type="GO" id="GO:0045040">
    <property type="term" value="P:protein insertion into mitochondrial outer membrane"/>
    <property type="evidence" value="ECO:0007669"/>
    <property type="project" value="InterPro"/>
</dbReference>
<feature type="region of interest" description="Disordered" evidence="1">
    <location>
        <begin position="36"/>
        <end position="59"/>
    </location>
</feature>
<dbReference type="EMBL" id="BDGX01000037">
    <property type="protein sequence ID" value="GAV53782.1"/>
    <property type="molecule type" value="Genomic_DNA"/>
</dbReference>
<accession>A0A1Q3ADN0</accession>
<evidence type="ECO:0000256" key="1">
    <source>
        <dbReference type="SAM" id="MobiDB-lite"/>
    </source>
</evidence>
<comment type="caution">
    <text evidence="2">The sequence shown here is derived from an EMBL/GenBank/DDBJ whole genome shotgun (WGS) entry which is preliminary data.</text>
</comment>
<gene>
    <name evidence="2" type="ORF">ZYGR_0AK02840</name>
</gene>
<dbReference type="OrthoDB" id="5555533at2759"/>
<dbReference type="PANTHER" id="PTHR28230">
    <property type="entry name" value="CHROMOSOME 1, WHOLE GENOME SHOTGUN SEQUENCE"/>
    <property type="match status" value="1"/>
</dbReference>
<dbReference type="Proteomes" id="UP000187013">
    <property type="component" value="Unassembled WGS sequence"/>
</dbReference>
<sequence>MSSGDEFGSWESVGQSVHSSLRPELADVLDDMETDAELLDTYDEDEESPLNEEEEEYSDYESDLMDDYYETQLLDAQKQWEESLDQLNKVLNWILLPLVGKFLGRRVAKTIWKRVMEYYWSGF</sequence>
<organism evidence="2 3">
    <name type="scientific">Zygosaccharomyces rouxii</name>
    <dbReference type="NCBI Taxonomy" id="4956"/>
    <lineage>
        <taxon>Eukaryota</taxon>
        <taxon>Fungi</taxon>
        <taxon>Dikarya</taxon>
        <taxon>Ascomycota</taxon>
        <taxon>Saccharomycotina</taxon>
        <taxon>Saccharomycetes</taxon>
        <taxon>Saccharomycetales</taxon>
        <taxon>Saccharomycetaceae</taxon>
        <taxon>Zygosaccharomyces</taxon>
    </lineage>
</organism>
<dbReference type="PANTHER" id="PTHR28230:SF1">
    <property type="entry name" value="MITOCHONDRIAL IMPORT PROTEIN 2"/>
    <property type="match status" value="1"/>
</dbReference>
<reference evidence="2 3" key="1">
    <citation type="submission" date="2016-08" db="EMBL/GenBank/DDBJ databases">
        <title>Draft genome sequence of allopolyploid Zygosaccharomyces rouxii.</title>
        <authorList>
            <person name="Watanabe J."/>
            <person name="Uehara K."/>
            <person name="Mogi Y."/>
            <person name="Tsukioka Y."/>
        </authorList>
    </citation>
    <scope>NUCLEOTIDE SEQUENCE [LARGE SCALE GENOMIC DNA]</scope>
    <source>
        <strain evidence="2 3">NBRC 110957</strain>
    </source>
</reference>
<protein>
    <submittedName>
        <fullName evidence="2">Uncharacterized protein</fullName>
    </submittedName>
</protein>
<proteinExistence type="predicted"/>
<dbReference type="AlphaFoldDB" id="A0A1Q3ADN0"/>
<evidence type="ECO:0000313" key="2">
    <source>
        <dbReference type="EMBL" id="GAV53782.1"/>
    </source>
</evidence>
<evidence type="ECO:0000313" key="3">
    <source>
        <dbReference type="Proteomes" id="UP000187013"/>
    </source>
</evidence>
<dbReference type="GO" id="GO:0070096">
    <property type="term" value="P:mitochondrial outer membrane translocase complex assembly"/>
    <property type="evidence" value="ECO:0007669"/>
    <property type="project" value="InterPro"/>
</dbReference>
<dbReference type="InterPro" id="IPR037652">
    <property type="entry name" value="Mim2"/>
</dbReference>
<dbReference type="Pfam" id="PF19117">
    <property type="entry name" value="Mim2"/>
    <property type="match status" value="1"/>
</dbReference>